<protein>
    <submittedName>
        <fullName evidence="5">Cyclic nucleotide-binding/CBS domain-containing protein</fullName>
    </submittedName>
</protein>
<dbReference type="Pfam" id="PF00571">
    <property type="entry name" value="CBS"/>
    <property type="match status" value="2"/>
</dbReference>
<sequence>MSIELDEVREFLAASAPYAQLPEDVLDRLPAQMTMKYFRRGDTIIAAGDTNDFTYVIRSGAVDVLDSEGVLLDRRDAGRSFGYSTLMGDETCRYTMVAVEDTLALLVPREVFVPLAQEHPELARFFSGQSARISAAASSLRQQSSSDVLRTRLREFMITTPATVAPTATIQEAAAFMQAKNVSSLLITGADDALEGIVTDRDLRGRVVAGAMDVTLPVTAIMTANPRAVASDTLAFEAMLIMAEMGIHHLPVVDAGKLVGIVASADIMRLLRHDPIYLTADLARRTTPQELKQVYESAHDVAVRFIERGASPEEVTNLLTVAADALARRLITLAESELGPAPVPYSFVVLGSQGRRGMGLASDQDNALVLSDAYNEAEHGAYFAELSERVCKGLDAAGQVLCPGDMMASNPEWRMTVSQWNHAFHTWITAPEPDALLHAQVFFDMRGIYGDTQLADQVVRLAVQTARNASRLHAHLATLAARREPPLGFFRGLVVDRSGEYANTLDVKKGGTAAIVQMARLFALASGVHAVGTRERLTQAAGHGAVSARGAEDLRDAFDFLNTIALQQQANQVRRGERPNYHIDPKVLGKLDREHLRDAFQIIKSMQSALATKYPVRNI</sequence>
<dbReference type="OrthoDB" id="9789996at2"/>
<dbReference type="PROSITE" id="PS50042">
    <property type="entry name" value="CNMP_BINDING_3"/>
    <property type="match status" value="1"/>
</dbReference>
<dbReference type="Gene3D" id="3.10.580.10">
    <property type="entry name" value="CBS-domain"/>
    <property type="match status" value="1"/>
</dbReference>
<dbReference type="Proteomes" id="UP000320791">
    <property type="component" value="Unassembled WGS sequence"/>
</dbReference>
<reference evidence="5 6" key="1">
    <citation type="submission" date="2019-08" db="EMBL/GenBank/DDBJ databases">
        <authorList>
            <person name="Lei W."/>
        </authorList>
    </citation>
    <scope>NUCLEOTIDE SEQUENCE [LARGE SCALE GENOMIC DNA]</scope>
    <source>
        <strain evidence="5 6">CCUG 58627</strain>
    </source>
</reference>
<keyword evidence="6" id="KW-1185">Reference proteome</keyword>
<dbReference type="InterPro" id="IPR014710">
    <property type="entry name" value="RmlC-like_jellyroll"/>
</dbReference>
<dbReference type="SUPFAM" id="SSF51206">
    <property type="entry name" value="cAMP-binding domain-like"/>
    <property type="match status" value="1"/>
</dbReference>
<dbReference type="SMART" id="SM00116">
    <property type="entry name" value="CBS"/>
    <property type="match status" value="2"/>
</dbReference>
<keyword evidence="1" id="KW-0677">Repeat</keyword>
<name>A0A5C5URV7_9CORY</name>
<dbReference type="InterPro" id="IPR043519">
    <property type="entry name" value="NT_sf"/>
</dbReference>
<dbReference type="SUPFAM" id="SSF54631">
    <property type="entry name" value="CBS-domain pair"/>
    <property type="match status" value="1"/>
</dbReference>
<dbReference type="InterPro" id="IPR018821">
    <property type="entry name" value="DUF294_put_nucleoTrafse_sb-bd"/>
</dbReference>
<dbReference type="CDD" id="cd05401">
    <property type="entry name" value="NT_GlnE_GlnD_like"/>
    <property type="match status" value="1"/>
</dbReference>
<dbReference type="SMART" id="SM00100">
    <property type="entry name" value="cNMP"/>
    <property type="match status" value="1"/>
</dbReference>
<evidence type="ECO:0000256" key="1">
    <source>
        <dbReference type="ARBA" id="ARBA00022737"/>
    </source>
</evidence>
<feature type="domain" description="Cyclic nucleotide-binding" evidence="3">
    <location>
        <begin position="17"/>
        <end position="124"/>
    </location>
</feature>
<feature type="domain" description="CBS" evidence="4">
    <location>
        <begin position="157"/>
        <end position="214"/>
    </location>
</feature>
<dbReference type="GO" id="GO:0008773">
    <property type="term" value="F:[protein-PII] uridylyltransferase activity"/>
    <property type="evidence" value="ECO:0007669"/>
    <property type="project" value="InterPro"/>
</dbReference>
<gene>
    <name evidence="5" type="ORF">FRX94_01695</name>
</gene>
<dbReference type="InterPro" id="IPR018490">
    <property type="entry name" value="cNMP-bd_dom_sf"/>
</dbReference>
<evidence type="ECO:0000259" key="4">
    <source>
        <dbReference type="PROSITE" id="PS51371"/>
    </source>
</evidence>
<evidence type="ECO:0000256" key="2">
    <source>
        <dbReference type="PROSITE-ProRule" id="PRU00703"/>
    </source>
</evidence>
<proteinExistence type="predicted"/>
<dbReference type="Pfam" id="PF00027">
    <property type="entry name" value="cNMP_binding"/>
    <property type="match status" value="1"/>
</dbReference>
<dbReference type="Pfam" id="PF03445">
    <property type="entry name" value="DUF294"/>
    <property type="match status" value="1"/>
</dbReference>
<feature type="domain" description="CBS" evidence="4">
    <location>
        <begin position="222"/>
        <end position="278"/>
    </location>
</feature>
<dbReference type="InterPro" id="IPR000644">
    <property type="entry name" value="CBS_dom"/>
</dbReference>
<dbReference type="CDD" id="cd04587">
    <property type="entry name" value="CBS_pair_CAP-ED_NT_Pol-beta-like_DUF294_assoc"/>
    <property type="match status" value="1"/>
</dbReference>
<dbReference type="EMBL" id="VOHM01000002">
    <property type="protein sequence ID" value="TWT28926.1"/>
    <property type="molecule type" value="Genomic_DNA"/>
</dbReference>
<dbReference type="Pfam" id="PF10335">
    <property type="entry name" value="DUF294_C"/>
    <property type="match status" value="1"/>
</dbReference>
<dbReference type="InterPro" id="IPR005105">
    <property type="entry name" value="GlnD_Uridyltrans_N"/>
</dbReference>
<dbReference type="InterPro" id="IPR000595">
    <property type="entry name" value="cNMP-bd_dom"/>
</dbReference>
<evidence type="ECO:0000313" key="6">
    <source>
        <dbReference type="Proteomes" id="UP000320791"/>
    </source>
</evidence>
<keyword evidence="2" id="KW-0129">CBS domain</keyword>
<accession>A0A5C5URV7</accession>
<dbReference type="SUPFAM" id="SSF81301">
    <property type="entry name" value="Nucleotidyltransferase"/>
    <property type="match status" value="1"/>
</dbReference>
<dbReference type="PANTHER" id="PTHR48108:SF31">
    <property type="entry name" value="CBS DOMAIN AND CYCLIC NUCLEOTIDE-REGULATED NUCLEOTIDYLTRANSFERASE"/>
    <property type="match status" value="1"/>
</dbReference>
<evidence type="ECO:0000313" key="5">
    <source>
        <dbReference type="EMBL" id="TWT28926.1"/>
    </source>
</evidence>
<organism evidence="5 6">
    <name type="scientific">Corynebacterium canis</name>
    <dbReference type="NCBI Taxonomy" id="679663"/>
    <lineage>
        <taxon>Bacteria</taxon>
        <taxon>Bacillati</taxon>
        <taxon>Actinomycetota</taxon>
        <taxon>Actinomycetes</taxon>
        <taxon>Mycobacteriales</taxon>
        <taxon>Corynebacteriaceae</taxon>
        <taxon>Corynebacterium</taxon>
    </lineage>
</organism>
<dbReference type="PROSITE" id="PS51371">
    <property type="entry name" value="CBS"/>
    <property type="match status" value="2"/>
</dbReference>
<dbReference type="Gene3D" id="2.60.120.10">
    <property type="entry name" value="Jelly Rolls"/>
    <property type="match status" value="1"/>
</dbReference>
<dbReference type="CDD" id="cd00038">
    <property type="entry name" value="CAP_ED"/>
    <property type="match status" value="1"/>
</dbReference>
<dbReference type="RefSeq" id="WP_146323381.1">
    <property type="nucleotide sequence ID" value="NZ_BAABLR010000075.1"/>
</dbReference>
<dbReference type="InterPro" id="IPR051462">
    <property type="entry name" value="CBS_domain-containing"/>
</dbReference>
<dbReference type="AlphaFoldDB" id="A0A5C5URV7"/>
<dbReference type="PANTHER" id="PTHR48108">
    <property type="entry name" value="CBS DOMAIN-CONTAINING PROTEIN CBSX2, CHLOROPLASTIC"/>
    <property type="match status" value="1"/>
</dbReference>
<evidence type="ECO:0000259" key="3">
    <source>
        <dbReference type="PROSITE" id="PS50042"/>
    </source>
</evidence>
<comment type="caution">
    <text evidence="5">The sequence shown here is derived from an EMBL/GenBank/DDBJ whole genome shotgun (WGS) entry which is preliminary data.</text>
</comment>
<dbReference type="InterPro" id="IPR046342">
    <property type="entry name" value="CBS_dom_sf"/>
</dbReference>